<sequence>MVTGADVREILRTASALPFGRSRTQLVEEAVRAAEDVGDAVLLTQARLDLHEACHLGGERRKSLLPFSQVLRDYDAATHHFSRALTDRVLWQSKWAASTLTGFPEVPLGHTEQLLEAMEARARAAGHGVQAVAWSRVNLTWRVHGAAAAQEQFRRWRTLPRDATSDCLACELSATAELLHDLGDDEAGLEVSARVRCRDVTCDTQPQRALGAALLPLVRTGRLAEAADHHRRCLSGVRGRSLSHMVLAQNLLFLALTGNEARGVELLQSQIAAIDVITYQLEAAVARLLSGATARTGDGIVLTLSDGEQMSAEDLARRSVDAARREGEKFDARNGTTTVSERIEQVLAASPLPHVPLPA</sequence>
<dbReference type="STRING" id="446466.Cfla_0381"/>
<dbReference type="KEGG" id="cfl:Cfla_0381"/>
<dbReference type="Proteomes" id="UP000000849">
    <property type="component" value="Chromosome"/>
</dbReference>
<evidence type="ECO:0000313" key="2">
    <source>
        <dbReference type="Proteomes" id="UP000000849"/>
    </source>
</evidence>
<dbReference type="RefSeq" id="WP_013115632.1">
    <property type="nucleotide sequence ID" value="NC_014151.1"/>
</dbReference>
<dbReference type="OrthoDB" id="56388at2"/>
<dbReference type="EMBL" id="CP001964">
    <property type="protein sequence ID" value="ADG73298.1"/>
    <property type="molecule type" value="Genomic_DNA"/>
</dbReference>
<dbReference type="eggNOG" id="COG2909">
    <property type="taxonomic scope" value="Bacteria"/>
</dbReference>
<gene>
    <name evidence="1" type="ordered locus">Cfla_0381</name>
</gene>
<proteinExistence type="predicted"/>
<reference evidence="1 2" key="1">
    <citation type="journal article" date="2010" name="Stand. Genomic Sci.">
        <title>Complete genome sequence of Cellulomonas flavigena type strain (134).</title>
        <authorList>
            <person name="Abt B."/>
            <person name="Foster B."/>
            <person name="Lapidus A."/>
            <person name="Clum A."/>
            <person name="Sun H."/>
            <person name="Pukall R."/>
            <person name="Lucas S."/>
            <person name="Glavina Del Rio T."/>
            <person name="Nolan M."/>
            <person name="Tice H."/>
            <person name="Cheng J.F."/>
            <person name="Pitluck S."/>
            <person name="Liolios K."/>
            <person name="Ivanova N."/>
            <person name="Mavromatis K."/>
            <person name="Ovchinnikova G."/>
            <person name="Pati A."/>
            <person name="Goodwin L."/>
            <person name="Chen A."/>
            <person name="Palaniappan K."/>
            <person name="Land M."/>
            <person name="Hauser L."/>
            <person name="Chang Y.J."/>
            <person name="Jeffries C.D."/>
            <person name="Rohde M."/>
            <person name="Goker M."/>
            <person name="Woyke T."/>
            <person name="Bristow J."/>
            <person name="Eisen J.A."/>
            <person name="Markowitz V."/>
            <person name="Hugenholtz P."/>
            <person name="Kyrpides N.C."/>
            <person name="Klenk H.P."/>
        </authorList>
    </citation>
    <scope>NUCLEOTIDE SEQUENCE [LARGE SCALE GENOMIC DNA]</scope>
    <source>
        <strain evidence="2">ATCC 482 / DSM 20109 / BCRC 11376 / JCM 18109 / NBRC 3775 / NCIMB 8073 / NRS 134</strain>
    </source>
</reference>
<accession>D5UH95</accession>
<dbReference type="AlphaFoldDB" id="D5UH95"/>
<organism evidence="1 2">
    <name type="scientific">Cellulomonas flavigena (strain ATCC 482 / DSM 20109 / BCRC 11376 / JCM 18109 / NBRC 3775 / NCIMB 8073 / NRS 134)</name>
    <dbReference type="NCBI Taxonomy" id="446466"/>
    <lineage>
        <taxon>Bacteria</taxon>
        <taxon>Bacillati</taxon>
        <taxon>Actinomycetota</taxon>
        <taxon>Actinomycetes</taxon>
        <taxon>Micrococcales</taxon>
        <taxon>Cellulomonadaceae</taxon>
        <taxon>Cellulomonas</taxon>
    </lineage>
</organism>
<keyword evidence="2" id="KW-1185">Reference proteome</keyword>
<dbReference type="HOGENOM" id="CLU_040417_0_0_11"/>
<name>D5UH95_CELFN</name>
<protein>
    <submittedName>
        <fullName evidence="1">Tetratricopeptide TPR_4</fullName>
    </submittedName>
</protein>
<evidence type="ECO:0000313" key="1">
    <source>
        <dbReference type="EMBL" id="ADG73298.1"/>
    </source>
</evidence>